<organism evidence="1 2">
    <name type="scientific">Lactococcus lactis subsp. cremoris</name>
    <name type="common">Streptococcus cremoris</name>
    <dbReference type="NCBI Taxonomy" id="1359"/>
    <lineage>
        <taxon>Bacteria</taxon>
        <taxon>Bacillati</taxon>
        <taxon>Bacillota</taxon>
        <taxon>Bacilli</taxon>
        <taxon>Lactobacillales</taxon>
        <taxon>Streptococcaceae</taxon>
        <taxon>Lactococcus</taxon>
    </lineage>
</organism>
<evidence type="ECO:0000313" key="2">
    <source>
        <dbReference type="Proteomes" id="UP000191806"/>
    </source>
</evidence>
<reference evidence="1 2" key="1">
    <citation type="journal article" date="2017" name="BMC Genomics">
        <title>Comparative and functional genomics of the Lactococcus lactis taxon; insights into evolution and niche adaptation.</title>
        <authorList>
            <person name="Kelleher P."/>
            <person name="Bottacini F."/>
            <person name="Mahony J."/>
            <person name="Kilcawley K.N."/>
            <person name="van Sinderen D."/>
        </authorList>
    </citation>
    <scope>NUCLEOTIDE SEQUENCE [LARGE SCALE GENOMIC DNA]</scope>
    <source>
        <strain evidence="1 2">JM1</strain>
        <plasmid evidence="2">pmpjm1</plasmid>
    </source>
</reference>
<sequence length="142" mass="17369">MKLQQYHCRFQFQAFKSNNNNSHNREVVICFASSILLRNFNKLVSLTKVTDYWYCKWECIGQTYDNKRIVKFTIKAERLFPPSKHYHNKYKLVVMETVLSSTDWNHLREYSRTYWNNENKLLNGNINIKSNWNLEYRTEKWI</sequence>
<dbReference type="AlphaFoldDB" id="A0A1V0PDB6"/>
<gene>
    <name evidence="1" type="ORF">LLJM1_04545</name>
</gene>
<keyword evidence="1" id="KW-0614">Plasmid</keyword>
<dbReference type="EMBL" id="CP016746">
    <property type="protein sequence ID" value="ARE27251.1"/>
    <property type="molecule type" value="Genomic_DNA"/>
</dbReference>
<dbReference type="Proteomes" id="UP000191806">
    <property type="component" value="Plasmid pJM1A"/>
</dbReference>
<proteinExistence type="predicted"/>
<dbReference type="RefSeq" id="WP_063280833.1">
    <property type="nucleotide sequence ID" value="NZ_CP016746.2"/>
</dbReference>
<protein>
    <submittedName>
        <fullName evidence="1">Uncharacterized protein</fullName>
    </submittedName>
</protein>
<name>A0A1V0PDB6_LACLC</name>
<evidence type="ECO:0000313" key="1">
    <source>
        <dbReference type="EMBL" id="ARE27251.1"/>
    </source>
</evidence>
<accession>A0A1V0PDB6</accession>
<geneLocation type="plasmid" evidence="2">
    <name>pmpjm1</name>
</geneLocation>